<dbReference type="PROSITE" id="PS50853">
    <property type="entry name" value="FN3"/>
    <property type="match status" value="1"/>
</dbReference>
<evidence type="ECO:0000256" key="1">
    <source>
        <dbReference type="ARBA" id="ARBA00023295"/>
    </source>
</evidence>
<dbReference type="CDD" id="cd00063">
    <property type="entry name" value="FN3"/>
    <property type="match status" value="1"/>
</dbReference>
<dbReference type="InterPro" id="IPR011050">
    <property type="entry name" value="Pectin_lyase_fold/virulence"/>
</dbReference>
<dbReference type="InterPro" id="IPR039448">
    <property type="entry name" value="Beta_helix"/>
</dbReference>
<keyword evidence="2" id="KW-0624">Polysaccharide degradation</keyword>
<dbReference type="InterPro" id="IPR012334">
    <property type="entry name" value="Pectin_lyas_fold"/>
</dbReference>
<feature type="domain" description="Fibronectin type-III" evidence="5">
    <location>
        <begin position="174"/>
        <end position="268"/>
    </location>
</feature>
<keyword evidence="4" id="KW-0732">Signal</keyword>
<evidence type="ECO:0000313" key="7">
    <source>
        <dbReference type="Proteomes" id="UP000093918"/>
    </source>
</evidence>
<dbReference type="SMART" id="SM00710">
    <property type="entry name" value="PbH1"/>
    <property type="match status" value="8"/>
</dbReference>
<comment type="caution">
    <text evidence="6">The sequence shown here is derived from an EMBL/GenBank/DDBJ whole genome shotgun (WGS) entry which is preliminary data.</text>
</comment>
<keyword evidence="1" id="KW-0326">Glycosidase</keyword>
<keyword evidence="2" id="KW-0119">Carbohydrate metabolism</keyword>
<dbReference type="Pfam" id="PF13229">
    <property type="entry name" value="Beta_helix"/>
    <property type="match status" value="1"/>
</dbReference>
<dbReference type="Gene3D" id="2.60.40.10">
    <property type="entry name" value="Immunoglobulins"/>
    <property type="match status" value="1"/>
</dbReference>
<sequence length="571" mass="60233">MVRFIRSIATLFLAPALAVGSLSPLLGSASVPSETQAQATAVVQAGIHENDSGAISFTGSWSKTKDTSGDSGRNSHNAEGAGDSATIRFEGDRVQYIARKNPWLGIAAVYIDGELVQRIDLYSPSSQFSQIVLDRSGLSSGVHEMRIVREGQKNPASTTKNINVDAIRVFDSVAPAQVKGVQVEVLPTGARVSWAASSEPDLSHYEVFRGDGSTGSFSYIERLDRSVTSMLDTGLVPGASYRWTVIAVDTSGNRSSRAAAIPGNAPARNVFSPKLADCPSTTKTVANAAQLKSALQSAAAGDVIRLSPGTYSGAFSLSVKGTPQQPVWVCGPRTAVIDNGTTASGYGLHIYDSASVRAVGFTVQNVRKGVSVSTGSDIVVSDLSVRNIGEEAIHLRYDTTDSVVSNNSISYTGLTGPLYGEGVYVGTDPKNWCKFTDCRPDRSDRNAVYGNTIWGTTVEGIEAKAGTSNGLIADNVVNGTSTRDQYSGISVKGNEWVIEDNRVTGVRTRAISVQDSSSEGWGYDSVLSRNTVSSDSDGVGIWATARLRNIVSCDNVNTTQGAALSNLACQK</sequence>
<dbReference type="SUPFAM" id="SSF51126">
    <property type="entry name" value="Pectin lyase-like"/>
    <property type="match status" value="1"/>
</dbReference>
<dbReference type="InterPro" id="IPR006626">
    <property type="entry name" value="PbH1"/>
</dbReference>
<dbReference type="EMBL" id="LZEM01000005">
    <property type="protein sequence ID" value="OAZ44266.1"/>
    <property type="molecule type" value="Genomic_DNA"/>
</dbReference>
<dbReference type="InterPro" id="IPR003961">
    <property type="entry name" value="FN3_dom"/>
</dbReference>
<feature type="region of interest" description="Disordered" evidence="3">
    <location>
        <begin position="54"/>
        <end position="84"/>
    </location>
</feature>
<keyword evidence="1" id="KW-0378">Hydrolase</keyword>
<dbReference type="Gene3D" id="2.60.120.260">
    <property type="entry name" value="Galactose-binding domain-like"/>
    <property type="match status" value="1"/>
</dbReference>
<dbReference type="Proteomes" id="UP000093918">
    <property type="component" value="Unassembled WGS sequence"/>
</dbReference>
<gene>
    <name evidence="6" type="ORF">A9Z40_12815</name>
</gene>
<evidence type="ECO:0000313" key="6">
    <source>
        <dbReference type="EMBL" id="OAZ44266.1"/>
    </source>
</evidence>
<dbReference type="SUPFAM" id="SSF49265">
    <property type="entry name" value="Fibronectin type III"/>
    <property type="match status" value="1"/>
</dbReference>
<evidence type="ECO:0000256" key="2">
    <source>
        <dbReference type="ARBA" id="ARBA00023326"/>
    </source>
</evidence>
<evidence type="ECO:0000259" key="5">
    <source>
        <dbReference type="PROSITE" id="PS50853"/>
    </source>
</evidence>
<dbReference type="SMART" id="SM00060">
    <property type="entry name" value="FN3"/>
    <property type="match status" value="1"/>
</dbReference>
<proteinExistence type="predicted"/>
<keyword evidence="7" id="KW-1185">Reference proteome</keyword>
<feature type="chain" id="PRO_5045697158" description="Fibronectin type-III domain-containing protein" evidence="4">
    <location>
        <begin position="19"/>
        <end position="571"/>
    </location>
</feature>
<feature type="signal peptide" evidence="4">
    <location>
        <begin position="1"/>
        <end position="18"/>
    </location>
</feature>
<name>A0ABX2WLR9_9MICO</name>
<protein>
    <recommendedName>
        <fullName evidence="5">Fibronectin type-III domain-containing protein</fullName>
    </recommendedName>
</protein>
<organism evidence="6 7">
    <name type="scientific">Microbacterium arborescens</name>
    <dbReference type="NCBI Taxonomy" id="33883"/>
    <lineage>
        <taxon>Bacteria</taxon>
        <taxon>Bacillati</taxon>
        <taxon>Actinomycetota</taxon>
        <taxon>Actinomycetes</taxon>
        <taxon>Micrococcales</taxon>
        <taxon>Microbacteriaceae</taxon>
        <taxon>Microbacterium</taxon>
    </lineage>
</organism>
<evidence type="ECO:0000256" key="4">
    <source>
        <dbReference type="SAM" id="SignalP"/>
    </source>
</evidence>
<dbReference type="RefSeq" id="WP_064955416.1">
    <property type="nucleotide sequence ID" value="NZ_LZEM01000005.1"/>
</dbReference>
<dbReference type="Gene3D" id="2.160.20.10">
    <property type="entry name" value="Single-stranded right-handed beta-helix, Pectin lyase-like"/>
    <property type="match status" value="1"/>
</dbReference>
<reference evidence="7" key="1">
    <citation type="submission" date="2016-06" db="EMBL/GenBank/DDBJ databases">
        <title>Genome sequencing of cellulolytic organisms.</title>
        <authorList>
            <person name="Bohra V."/>
            <person name="Dafale N.A."/>
            <person name="Purohit H.J."/>
        </authorList>
    </citation>
    <scope>NUCLEOTIDE SEQUENCE [LARGE SCALE GENOMIC DNA]</scope>
    <source>
        <strain evidence="7">ND21</strain>
    </source>
</reference>
<dbReference type="InterPro" id="IPR036116">
    <property type="entry name" value="FN3_sf"/>
</dbReference>
<accession>A0ABX2WLR9</accession>
<evidence type="ECO:0000256" key="3">
    <source>
        <dbReference type="SAM" id="MobiDB-lite"/>
    </source>
</evidence>
<dbReference type="Pfam" id="PF00041">
    <property type="entry name" value="fn3"/>
    <property type="match status" value="1"/>
</dbReference>
<dbReference type="InterPro" id="IPR013783">
    <property type="entry name" value="Ig-like_fold"/>
</dbReference>